<comment type="caution">
    <text evidence="1">The sequence shown here is derived from an EMBL/GenBank/DDBJ whole genome shotgun (WGS) entry which is preliminary data.</text>
</comment>
<gene>
    <name evidence="1" type="ORF">EZS28_021621</name>
</gene>
<sequence>MPPKYATLGKIDFLRFRAMAVGHFLRGGNHIDTYVDMMSIYGAIGPELVTVYRWHNQFQDERELIHLVSPSK</sequence>
<organism evidence="1 2">
    <name type="scientific">Streblomastix strix</name>
    <dbReference type="NCBI Taxonomy" id="222440"/>
    <lineage>
        <taxon>Eukaryota</taxon>
        <taxon>Metamonada</taxon>
        <taxon>Preaxostyla</taxon>
        <taxon>Oxymonadida</taxon>
        <taxon>Streblomastigidae</taxon>
        <taxon>Streblomastix</taxon>
    </lineage>
</organism>
<dbReference type="AlphaFoldDB" id="A0A5J4VK48"/>
<accession>A0A5J4VK48</accession>
<dbReference type="EMBL" id="SNRW01006557">
    <property type="protein sequence ID" value="KAA6382850.1"/>
    <property type="molecule type" value="Genomic_DNA"/>
</dbReference>
<protein>
    <recommendedName>
        <fullName evidence="3">Mos1 transposase HTH domain-containing protein</fullName>
    </recommendedName>
</protein>
<evidence type="ECO:0000313" key="2">
    <source>
        <dbReference type="Proteomes" id="UP000324800"/>
    </source>
</evidence>
<evidence type="ECO:0008006" key="3">
    <source>
        <dbReference type="Google" id="ProtNLM"/>
    </source>
</evidence>
<name>A0A5J4VK48_9EUKA</name>
<dbReference type="Proteomes" id="UP000324800">
    <property type="component" value="Unassembled WGS sequence"/>
</dbReference>
<evidence type="ECO:0000313" key="1">
    <source>
        <dbReference type="EMBL" id="KAA6382850.1"/>
    </source>
</evidence>
<dbReference type="OrthoDB" id="7543959at2759"/>
<proteinExistence type="predicted"/>
<reference evidence="1 2" key="1">
    <citation type="submission" date="2019-03" db="EMBL/GenBank/DDBJ databases">
        <title>Single cell metagenomics reveals metabolic interactions within the superorganism composed of flagellate Streblomastix strix and complex community of Bacteroidetes bacteria on its surface.</title>
        <authorList>
            <person name="Treitli S.C."/>
            <person name="Kolisko M."/>
            <person name="Husnik F."/>
            <person name="Keeling P."/>
            <person name="Hampl V."/>
        </authorList>
    </citation>
    <scope>NUCLEOTIDE SEQUENCE [LARGE SCALE GENOMIC DNA]</scope>
    <source>
        <strain evidence="1">ST1C</strain>
    </source>
</reference>